<feature type="transmembrane region" description="Helical" evidence="6">
    <location>
        <begin position="198"/>
        <end position="216"/>
    </location>
</feature>
<dbReference type="CDD" id="cd06580">
    <property type="entry name" value="TM_PBP1_transp_TpRbsC_like"/>
    <property type="match status" value="1"/>
</dbReference>
<evidence type="ECO:0000256" key="5">
    <source>
        <dbReference type="ARBA" id="ARBA00023136"/>
    </source>
</evidence>
<keyword evidence="4 6" id="KW-1133">Transmembrane helix</keyword>
<evidence type="ECO:0000313" key="7">
    <source>
        <dbReference type="EMBL" id="MCQ4922430.1"/>
    </source>
</evidence>
<evidence type="ECO:0000256" key="1">
    <source>
        <dbReference type="ARBA" id="ARBA00004651"/>
    </source>
</evidence>
<proteinExistence type="predicted"/>
<feature type="transmembrane region" description="Helical" evidence="6">
    <location>
        <begin position="21"/>
        <end position="44"/>
    </location>
</feature>
<feature type="transmembrane region" description="Helical" evidence="6">
    <location>
        <begin position="245"/>
        <end position="268"/>
    </location>
</feature>
<comment type="subcellular location">
    <subcellularLocation>
        <location evidence="1">Cell membrane</location>
        <topology evidence="1">Multi-pass membrane protein</topology>
    </subcellularLocation>
</comment>
<evidence type="ECO:0000313" key="8">
    <source>
        <dbReference type="Proteomes" id="UP001524478"/>
    </source>
</evidence>
<keyword evidence="5 6" id="KW-0472">Membrane</keyword>
<dbReference type="Pfam" id="PF02653">
    <property type="entry name" value="BPD_transp_2"/>
    <property type="match status" value="1"/>
</dbReference>
<evidence type="ECO:0000256" key="6">
    <source>
        <dbReference type="SAM" id="Phobius"/>
    </source>
</evidence>
<feature type="transmembrane region" description="Helical" evidence="6">
    <location>
        <begin position="64"/>
        <end position="82"/>
    </location>
</feature>
<evidence type="ECO:0000256" key="2">
    <source>
        <dbReference type="ARBA" id="ARBA00022475"/>
    </source>
</evidence>
<feature type="transmembrane region" description="Helical" evidence="6">
    <location>
        <begin position="148"/>
        <end position="165"/>
    </location>
</feature>
<feature type="transmembrane region" description="Helical" evidence="6">
    <location>
        <begin position="288"/>
        <end position="308"/>
    </location>
</feature>
<evidence type="ECO:0000256" key="3">
    <source>
        <dbReference type="ARBA" id="ARBA00022692"/>
    </source>
</evidence>
<dbReference type="InterPro" id="IPR001851">
    <property type="entry name" value="ABC_transp_permease"/>
</dbReference>
<feature type="transmembrane region" description="Helical" evidence="6">
    <location>
        <begin position="94"/>
        <end position="112"/>
    </location>
</feature>
<keyword evidence="3 6" id="KW-0812">Transmembrane</keyword>
<gene>
    <name evidence="7" type="ORF">NE686_04985</name>
</gene>
<feature type="transmembrane region" description="Helical" evidence="6">
    <location>
        <begin position="118"/>
        <end position="141"/>
    </location>
</feature>
<feature type="transmembrane region" description="Helical" evidence="6">
    <location>
        <begin position="329"/>
        <end position="350"/>
    </location>
</feature>
<dbReference type="Proteomes" id="UP001524478">
    <property type="component" value="Unassembled WGS sequence"/>
</dbReference>
<keyword evidence="2" id="KW-1003">Cell membrane</keyword>
<accession>A0ABT1S7H8</accession>
<dbReference type="PANTHER" id="PTHR47089:SF1">
    <property type="entry name" value="GUANOSINE ABC TRANSPORTER PERMEASE PROTEIN NUPP"/>
    <property type="match status" value="1"/>
</dbReference>
<keyword evidence="8" id="KW-1185">Reference proteome</keyword>
<name>A0ABT1S7H8_9FIRM</name>
<evidence type="ECO:0000256" key="4">
    <source>
        <dbReference type="ARBA" id="ARBA00022989"/>
    </source>
</evidence>
<comment type="caution">
    <text evidence="7">The sequence shown here is derived from an EMBL/GenBank/DDBJ whole genome shotgun (WGS) entry which is preliminary data.</text>
</comment>
<protein>
    <submittedName>
        <fullName evidence="7">ABC transporter permease</fullName>
    </submittedName>
</protein>
<dbReference type="EMBL" id="JANGAC010000003">
    <property type="protein sequence ID" value="MCQ4922430.1"/>
    <property type="molecule type" value="Genomic_DNA"/>
</dbReference>
<dbReference type="PANTHER" id="PTHR47089">
    <property type="entry name" value="ABC TRANSPORTER, PERMEASE PROTEIN"/>
    <property type="match status" value="1"/>
</dbReference>
<dbReference type="RefSeq" id="WP_256310681.1">
    <property type="nucleotide sequence ID" value="NZ_JANGAC010000003.1"/>
</dbReference>
<reference evidence="7 8" key="1">
    <citation type="submission" date="2022-06" db="EMBL/GenBank/DDBJ databases">
        <title>Isolation of gut microbiota from human fecal samples.</title>
        <authorList>
            <person name="Pamer E.G."/>
            <person name="Barat B."/>
            <person name="Waligurski E."/>
            <person name="Medina S."/>
            <person name="Paddock L."/>
            <person name="Mostad J."/>
        </authorList>
    </citation>
    <scope>NUCLEOTIDE SEQUENCE [LARGE SCALE GENOMIC DNA]</scope>
    <source>
        <strain evidence="7 8">DFI.7.95</strain>
    </source>
</reference>
<sequence>MKTSLISQNKYKQGLKTLKTSLIALFLTLLVGAIVIEISGFSAIDTYIAIFTGSLGTEKGRVLSLSQGTPLLLTGLSFAIAFRVRIINTGVEGQLYIGAITSAIVGAYVTFLPGPLHVAAAILTGMLAGGLVGLFIGYLKIKFDSSEVIVGIMLNEILILVTTWLSTGPLKSEGSAISQTNMILDSAKLTKIVPRSQLTTAIIMAVIIAIVLEWMLRKTALGYEIQVTGSNLQAARTAGIQVSKVYLFTIFLSGAIAGLAGCALSLGIHYRFIENISTGLGFSGIPVAALAAYSPLGVVFSSILFGVLKAGAMTLNRTTSIPIEFVSMIQALVVVFVAAPKMISSIGYLVKSPFTKLIKNKGNQRSSNDEIA</sequence>
<organism evidence="7 8">
    <name type="scientific">Tissierella carlieri</name>
    <dbReference type="NCBI Taxonomy" id="689904"/>
    <lineage>
        <taxon>Bacteria</taxon>
        <taxon>Bacillati</taxon>
        <taxon>Bacillota</taxon>
        <taxon>Tissierellia</taxon>
        <taxon>Tissierellales</taxon>
        <taxon>Tissierellaceae</taxon>
        <taxon>Tissierella</taxon>
    </lineage>
</organism>